<gene>
    <name evidence="1" type="ORF">NIES4072_24050</name>
</gene>
<reference evidence="1 2" key="1">
    <citation type="submission" date="2017-06" db="EMBL/GenBank/DDBJ databases">
        <title>Genome sequencing of cyanobaciteial culture collection at National Institute for Environmental Studies (NIES).</title>
        <authorList>
            <person name="Hirose Y."/>
            <person name="Shimura Y."/>
            <person name="Fujisawa T."/>
            <person name="Nakamura Y."/>
            <person name="Kawachi M."/>
        </authorList>
    </citation>
    <scope>NUCLEOTIDE SEQUENCE [LARGE SCALE GENOMIC DNA]</scope>
    <source>
        <strain evidence="1 2">NIES-4072</strain>
    </source>
</reference>
<dbReference type="EMBL" id="BDUD01000001">
    <property type="protein sequence ID" value="GBG18740.1"/>
    <property type="molecule type" value="Genomic_DNA"/>
</dbReference>
<dbReference type="OrthoDB" id="2622308at2"/>
<comment type="caution">
    <text evidence="1">The sequence shown here is derived from an EMBL/GenBank/DDBJ whole genome shotgun (WGS) entry which is preliminary data.</text>
</comment>
<proteinExistence type="predicted"/>
<protein>
    <submittedName>
        <fullName evidence="1">Uncharacterized protein</fullName>
    </submittedName>
</protein>
<evidence type="ECO:0000313" key="1">
    <source>
        <dbReference type="EMBL" id="GBG18740.1"/>
    </source>
</evidence>
<dbReference type="AlphaFoldDB" id="A0A2R5FJ36"/>
<dbReference type="RefSeq" id="WP_109008690.1">
    <property type="nucleotide sequence ID" value="NZ_BDUD01000001.1"/>
</dbReference>
<organism evidence="1 2">
    <name type="scientific">Nostoc commune NIES-4072</name>
    <dbReference type="NCBI Taxonomy" id="2005467"/>
    <lineage>
        <taxon>Bacteria</taxon>
        <taxon>Bacillati</taxon>
        <taxon>Cyanobacteriota</taxon>
        <taxon>Cyanophyceae</taxon>
        <taxon>Nostocales</taxon>
        <taxon>Nostocaceae</taxon>
        <taxon>Nostoc</taxon>
    </lineage>
</organism>
<evidence type="ECO:0000313" key="2">
    <source>
        <dbReference type="Proteomes" id="UP000245124"/>
    </source>
</evidence>
<name>A0A2R5FJ36_NOSCO</name>
<keyword evidence="2" id="KW-1185">Reference proteome</keyword>
<sequence>MSEQDNKNEPINELIAVGSEITGGTLVTAIILALGGAAAGPHGAILTSVATPTIVYFLKKLGAEVKNRFLSHREEVRVGATLTFAISKIQENLDNGKQIRQDDFFKKGVQNRSAAEEVFEGVLIASQREHEEKKLRFYGNLVANIAFHPEINRAQANVLLRLGSSLSYTQMCLLGLIVNKDKYKLRQQNYISKDEQGKIQVLNIKLEQTFALQEIYDLYIKRILEINMSGLIFGKPIADLEYITPQNLTIKEIGLQLYNLMELSDIPKEDFDSISQLLSDP</sequence>
<dbReference type="Proteomes" id="UP000245124">
    <property type="component" value="Unassembled WGS sequence"/>
</dbReference>
<accession>A0A2R5FJ36</accession>